<dbReference type="EMBL" id="CAJNJA010057414">
    <property type="protein sequence ID" value="CAE7862088.1"/>
    <property type="molecule type" value="Genomic_DNA"/>
</dbReference>
<dbReference type="AlphaFoldDB" id="A0A813AE50"/>
<sequence>MGSGASSNAKIALEGKSAAEIAAALKELPADQLALIKEALAESPAPAPAPAAGAAACPGPVNCSAIKVVAKDYKGLMDQPAEPKFKGALAQIFVRSQPYGGSDKSNNGHRYDSIPFANGMITAGMSCQLIHYTHEEHDKFFALCKSFNFIIVRCNPGQIKADGGDQQKFDDGMRAMRKAGIQ</sequence>
<evidence type="ECO:0000313" key="2">
    <source>
        <dbReference type="Proteomes" id="UP000601435"/>
    </source>
</evidence>
<comment type="caution">
    <text evidence="1">The sequence shown here is derived from an EMBL/GenBank/DDBJ whole genome shotgun (WGS) entry which is preliminary data.</text>
</comment>
<protein>
    <submittedName>
        <fullName evidence="1">Hace1 protein</fullName>
    </submittedName>
</protein>
<reference evidence="1" key="1">
    <citation type="submission" date="2021-02" db="EMBL/GenBank/DDBJ databases">
        <authorList>
            <person name="Dougan E. K."/>
            <person name="Rhodes N."/>
            <person name="Thang M."/>
            <person name="Chan C."/>
        </authorList>
    </citation>
    <scope>NUCLEOTIDE SEQUENCE</scope>
</reference>
<dbReference type="Proteomes" id="UP000601435">
    <property type="component" value="Unassembled WGS sequence"/>
</dbReference>
<keyword evidence="2" id="KW-1185">Reference proteome</keyword>
<evidence type="ECO:0000313" key="1">
    <source>
        <dbReference type="EMBL" id="CAE7862088.1"/>
    </source>
</evidence>
<organism evidence="1 2">
    <name type="scientific">Symbiodinium necroappetens</name>
    <dbReference type="NCBI Taxonomy" id="1628268"/>
    <lineage>
        <taxon>Eukaryota</taxon>
        <taxon>Sar</taxon>
        <taxon>Alveolata</taxon>
        <taxon>Dinophyceae</taxon>
        <taxon>Suessiales</taxon>
        <taxon>Symbiodiniaceae</taxon>
        <taxon>Symbiodinium</taxon>
    </lineage>
</organism>
<proteinExistence type="predicted"/>
<gene>
    <name evidence="1" type="primary">hace1</name>
    <name evidence="1" type="ORF">SNEC2469_LOCUS27340</name>
</gene>
<feature type="non-terminal residue" evidence="1">
    <location>
        <position position="182"/>
    </location>
</feature>
<name>A0A813AE50_9DINO</name>
<accession>A0A813AE50</accession>
<dbReference type="OrthoDB" id="423575at2759"/>